<dbReference type="Pfam" id="PF08666">
    <property type="entry name" value="SAF"/>
    <property type="match status" value="1"/>
</dbReference>
<dbReference type="EMBL" id="FMXA01000020">
    <property type="protein sequence ID" value="SDA57276.1"/>
    <property type="molecule type" value="Genomic_DNA"/>
</dbReference>
<dbReference type="Proteomes" id="UP000199689">
    <property type="component" value="Unassembled WGS sequence"/>
</dbReference>
<keyword evidence="2" id="KW-1133">Transmembrane helix</keyword>
<dbReference type="InterPro" id="IPR013974">
    <property type="entry name" value="SAF"/>
</dbReference>
<protein>
    <submittedName>
        <fullName evidence="4">Pilus assembly protein CpaB</fullName>
    </submittedName>
</protein>
<evidence type="ECO:0000256" key="2">
    <source>
        <dbReference type="SAM" id="Phobius"/>
    </source>
</evidence>
<keyword evidence="2" id="KW-0472">Membrane</keyword>
<proteinExistence type="predicted"/>
<gene>
    <name evidence="4" type="ORF">SAMN02910343_01372</name>
</gene>
<feature type="region of interest" description="Disordered" evidence="1">
    <location>
        <begin position="263"/>
        <end position="283"/>
    </location>
</feature>
<dbReference type="Pfam" id="PF16976">
    <property type="entry name" value="RcpC"/>
    <property type="match status" value="1"/>
</dbReference>
<dbReference type="STRING" id="209880.SAMN02910343_01372"/>
<evidence type="ECO:0000259" key="3">
    <source>
        <dbReference type="SMART" id="SM00858"/>
    </source>
</evidence>
<evidence type="ECO:0000256" key="1">
    <source>
        <dbReference type="SAM" id="MobiDB-lite"/>
    </source>
</evidence>
<organism evidence="4 5">
    <name type="scientific">Allisonella histaminiformans</name>
    <dbReference type="NCBI Taxonomy" id="209880"/>
    <lineage>
        <taxon>Bacteria</taxon>
        <taxon>Bacillati</taxon>
        <taxon>Bacillota</taxon>
        <taxon>Negativicutes</taxon>
        <taxon>Veillonellales</taxon>
        <taxon>Veillonellaceae</taxon>
        <taxon>Allisonella</taxon>
    </lineage>
</organism>
<keyword evidence="2" id="KW-0812">Transmembrane</keyword>
<dbReference type="NCBIfam" id="TIGR03177">
    <property type="entry name" value="pilus_cpaB"/>
    <property type="match status" value="1"/>
</dbReference>
<dbReference type="InterPro" id="IPR031571">
    <property type="entry name" value="RcpC_dom"/>
</dbReference>
<sequence>MSPRKLFAVCAAIALIVFVVIYMLLSSLLESPAGKKQAPVTAVVEAAQDIPANTVITDDMVKTVNISPEAMPKGAFTDVRAAIGKTVSVPMQEGDVLTARKVSARGPSGFLGLIPPGMRAISFSVNDVTAVAGFAKPGDKVDILLTSDKVNEDNITTKMVLRDVLLLAVNKISINSPAAQANASGTPAVVTVALTPYDAAKLLASAQLGQLQLMLRPFGASDVDSGAYYVIPLPQAQANPQAQSAGDAQAAYAAPAYTPSSTGSAPAAPAYSNSPVVSTPSAASGSFGVEVIRGTTSSRGY</sequence>
<evidence type="ECO:0000313" key="5">
    <source>
        <dbReference type="Proteomes" id="UP000199689"/>
    </source>
</evidence>
<evidence type="ECO:0000313" key="4">
    <source>
        <dbReference type="EMBL" id="SDA57276.1"/>
    </source>
</evidence>
<accession>A0A1G5WHX5</accession>
<feature type="compositionally biased region" description="Low complexity" evidence="1">
    <location>
        <begin position="263"/>
        <end position="278"/>
    </location>
</feature>
<dbReference type="InterPro" id="IPR017592">
    <property type="entry name" value="Pilus_assmbl_Flp-typ_CpaB"/>
</dbReference>
<feature type="transmembrane region" description="Helical" evidence="2">
    <location>
        <begin position="6"/>
        <end position="25"/>
    </location>
</feature>
<feature type="domain" description="SAF" evidence="3">
    <location>
        <begin position="41"/>
        <end position="103"/>
    </location>
</feature>
<dbReference type="CDD" id="cd11614">
    <property type="entry name" value="SAF_CpaB_FlgA_like"/>
    <property type="match status" value="1"/>
</dbReference>
<dbReference type="Gene3D" id="3.90.1210.10">
    <property type="entry name" value="Antifreeze-like/N-acetylneuraminic acid synthase C-terminal domain"/>
    <property type="match status" value="1"/>
</dbReference>
<dbReference type="AlphaFoldDB" id="A0A1G5WHX5"/>
<reference evidence="4 5" key="1">
    <citation type="submission" date="2016-10" db="EMBL/GenBank/DDBJ databases">
        <authorList>
            <person name="de Groot N.N."/>
        </authorList>
    </citation>
    <scope>NUCLEOTIDE SEQUENCE [LARGE SCALE GENOMIC DNA]</scope>
    <source>
        <strain evidence="4 5">DSM 15230</strain>
    </source>
</reference>
<keyword evidence="5" id="KW-1185">Reference proteome</keyword>
<dbReference type="SMART" id="SM00858">
    <property type="entry name" value="SAF"/>
    <property type="match status" value="1"/>
</dbReference>
<name>A0A1G5WHX5_9FIRM</name>